<gene>
    <name evidence="1" type="ORF">OE88DRAFT_1645542</name>
</gene>
<evidence type="ECO:0000313" key="2">
    <source>
        <dbReference type="Proteomes" id="UP000305948"/>
    </source>
</evidence>
<keyword evidence="2" id="KW-1185">Reference proteome</keyword>
<evidence type="ECO:0000313" key="1">
    <source>
        <dbReference type="EMBL" id="TFK50499.1"/>
    </source>
</evidence>
<dbReference type="EMBL" id="ML213513">
    <property type="protein sequence ID" value="TFK50499.1"/>
    <property type="molecule type" value="Genomic_DNA"/>
</dbReference>
<accession>A0A5C3MYB7</accession>
<dbReference type="AlphaFoldDB" id="A0A5C3MYB7"/>
<protein>
    <submittedName>
        <fullName evidence="1">Uncharacterized protein</fullName>
    </submittedName>
</protein>
<organism evidence="1 2">
    <name type="scientific">Heliocybe sulcata</name>
    <dbReference type="NCBI Taxonomy" id="5364"/>
    <lineage>
        <taxon>Eukaryota</taxon>
        <taxon>Fungi</taxon>
        <taxon>Dikarya</taxon>
        <taxon>Basidiomycota</taxon>
        <taxon>Agaricomycotina</taxon>
        <taxon>Agaricomycetes</taxon>
        <taxon>Gloeophyllales</taxon>
        <taxon>Gloeophyllaceae</taxon>
        <taxon>Heliocybe</taxon>
    </lineage>
</organism>
<reference evidence="1 2" key="1">
    <citation type="journal article" date="2019" name="Nat. Ecol. Evol.">
        <title>Megaphylogeny resolves global patterns of mushroom evolution.</title>
        <authorList>
            <person name="Varga T."/>
            <person name="Krizsan K."/>
            <person name="Foldi C."/>
            <person name="Dima B."/>
            <person name="Sanchez-Garcia M."/>
            <person name="Sanchez-Ramirez S."/>
            <person name="Szollosi G.J."/>
            <person name="Szarkandi J.G."/>
            <person name="Papp V."/>
            <person name="Albert L."/>
            <person name="Andreopoulos W."/>
            <person name="Angelini C."/>
            <person name="Antonin V."/>
            <person name="Barry K.W."/>
            <person name="Bougher N.L."/>
            <person name="Buchanan P."/>
            <person name="Buyck B."/>
            <person name="Bense V."/>
            <person name="Catcheside P."/>
            <person name="Chovatia M."/>
            <person name="Cooper J."/>
            <person name="Damon W."/>
            <person name="Desjardin D."/>
            <person name="Finy P."/>
            <person name="Geml J."/>
            <person name="Haridas S."/>
            <person name="Hughes K."/>
            <person name="Justo A."/>
            <person name="Karasinski D."/>
            <person name="Kautmanova I."/>
            <person name="Kiss B."/>
            <person name="Kocsube S."/>
            <person name="Kotiranta H."/>
            <person name="LaButti K.M."/>
            <person name="Lechner B.E."/>
            <person name="Liimatainen K."/>
            <person name="Lipzen A."/>
            <person name="Lukacs Z."/>
            <person name="Mihaltcheva S."/>
            <person name="Morgado L.N."/>
            <person name="Niskanen T."/>
            <person name="Noordeloos M.E."/>
            <person name="Ohm R.A."/>
            <person name="Ortiz-Santana B."/>
            <person name="Ovrebo C."/>
            <person name="Racz N."/>
            <person name="Riley R."/>
            <person name="Savchenko A."/>
            <person name="Shiryaev A."/>
            <person name="Soop K."/>
            <person name="Spirin V."/>
            <person name="Szebenyi C."/>
            <person name="Tomsovsky M."/>
            <person name="Tulloss R.E."/>
            <person name="Uehling J."/>
            <person name="Grigoriev I.V."/>
            <person name="Vagvolgyi C."/>
            <person name="Papp T."/>
            <person name="Martin F.M."/>
            <person name="Miettinen O."/>
            <person name="Hibbett D.S."/>
            <person name="Nagy L.G."/>
        </authorList>
    </citation>
    <scope>NUCLEOTIDE SEQUENCE [LARGE SCALE GENOMIC DNA]</scope>
    <source>
        <strain evidence="1 2">OMC1185</strain>
    </source>
</reference>
<proteinExistence type="predicted"/>
<dbReference type="Proteomes" id="UP000305948">
    <property type="component" value="Unassembled WGS sequence"/>
</dbReference>
<sequence length="179" mass="20068">MWYWRTFFEFPLLCPSGIYDGFFFAHADLRVGINLKREGLSNPSLARPLQYLPELGPECLDRPECTGPPAEPLHHFKTVLWTIRIHNHQSASAASSAHAGIVAVHDINLPCQIFRPSHEVQTPGHLRAWIVTSQKPTGLGQGRSIQRFGLAVVGRRLVVYIREAGAEPLPMLQHGTHMH</sequence>
<name>A0A5C3MYB7_9AGAM</name>